<proteinExistence type="inferred from homology"/>
<name>A0AAI8VXP0_9PEZI</name>
<feature type="transmembrane region" description="Helical" evidence="7">
    <location>
        <begin position="17"/>
        <end position="40"/>
    </location>
</feature>
<evidence type="ECO:0000256" key="2">
    <source>
        <dbReference type="ARBA" id="ARBA00022692"/>
    </source>
</evidence>
<dbReference type="Pfam" id="PF20684">
    <property type="entry name" value="Fung_rhodopsin"/>
    <property type="match status" value="1"/>
</dbReference>
<evidence type="ECO:0000256" key="7">
    <source>
        <dbReference type="SAM" id="Phobius"/>
    </source>
</evidence>
<evidence type="ECO:0000256" key="5">
    <source>
        <dbReference type="ARBA" id="ARBA00038359"/>
    </source>
</evidence>
<dbReference type="AlphaFoldDB" id="A0AAI8VXP0"/>
<feature type="region of interest" description="Disordered" evidence="6">
    <location>
        <begin position="131"/>
        <end position="166"/>
    </location>
</feature>
<keyword evidence="3 7" id="KW-1133">Transmembrane helix</keyword>
<evidence type="ECO:0000256" key="4">
    <source>
        <dbReference type="ARBA" id="ARBA00023136"/>
    </source>
</evidence>
<keyword evidence="4 7" id="KW-0472">Membrane</keyword>
<feature type="domain" description="Rhodopsin" evidence="8">
    <location>
        <begin position="14"/>
        <end position="112"/>
    </location>
</feature>
<dbReference type="InterPro" id="IPR052337">
    <property type="entry name" value="SAT4-like"/>
</dbReference>
<evidence type="ECO:0000256" key="1">
    <source>
        <dbReference type="ARBA" id="ARBA00004141"/>
    </source>
</evidence>
<dbReference type="GO" id="GO:0016020">
    <property type="term" value="C:membrane"/>
    <property type="evidence" value="ECO:0007669"/>
    <property type="project" value="UniProtKB-SubCell"/>
</dbReference>
<protein>
    <submittedName>
        <fullName evidence="9">Uu.00g011010.m01.CDS01</fullName>
    </submittedName>
</protein>
<organism evidence="9 10">
    <name type="scientific">Anthostomella pinea</name>
    <dbReference type="NCBI Taxonomy" id="933095"/>
    <lineage>
        <taxon>Eukaryota</taxon>
        <taxon>Fungi</taxon>
        <taxon>Dikarya</taxon>
        <taxon>Ascomycota</taxon>
        <taxon>Pezizomycotina</taxon>
        <taxon>Sordariomycetes</taxon>
        <taxon>Xylariomycetidae</taxon>
        <taxon>Xylariales</taxon>
        <taxon>Xylariaceae</taxon>
        <taxon>Anthostomella</taxon>
    </lineage>
</organism>
<reference evidence="9" key="1">
    <citation type="submission" date="2023-10" db="EMBL/GenBank/DDBJ databases">
        <authorList>
            <person name="Hackl T."/>
        </authorList>
    </citation>
    <scope>NUCLEOTIDE SEQUENCE</scope>
</reference>
<evidence type="ECO:0000259" key="8">
    <source>
        <dbReference type="Pfam" id="PF20684"/>
    </source>
</evidence>
<dbReference type="Proteomes" id="UP001295740">
    <property type="component" value="Unassembled WGS sequence"/>
</dbReference>
<evidence type="ECO:0000313" key="10">
    <source>
        <dbReference type="Proteomes" id="UP001295740"/>
    </source>
</evidence>
<dbReference type="PANTHER" id="PTHR33048:SF105">
    <property type="match status" value="1"/>
</dbReference>
<evidence type="ECO:0000256" key="3">
    <source>
        <dbReference type="ARBA" id="ARBA00022989"/>
    </source>
</evidence>
<evidence type="ECO:0000256" key="6">
    <source>
        <dbReference type="SAM" id="MobiDB-lite"/>
    </source>
</evidence>
<dbReference type="EMBL" id="CAUWAG010000020">
    <property type="protein sequence ID" value="CAJ2512982.1"/>
    <property type="molecule type" value="Genomic_DNA"/>
</dbReference>
<sequence>MTQTLGVSSPHPSTQIIWTYCAFNVVTNAYLISIPIPMLWASRLRPVKKVGLVALFGGGLAIVVFSFLRTTIIYQVSSNKIPSTASLAASWALQETFLSVFTTNASVIFPLFHSILAPVFGTLVRSVRESGCSRSKDGKGRSIKTIGGGGKNQSWRGRRPRTPNPITKFTFSESEERMMVNQGQQVPLGNMDMQMNPMKAGDVEAGNGYGRHDGGVYSPYIRKDVEVDVTSVVGVDPSQQFTCHNNFVYAHSLGRPY</sequence>
<keyword evidence="2 7" id="KW-0812">Transmembrane</keyword>
<dbReference type="InterPro" id="IPR049326">
    <property type="entry name" value="Rhodopsin_dom_fungi"/>
</dbReference>
<evidence type="ECO:0000313" key="9">
    <source>
        <dbReference type="EMBL" id="CAJ2512982.1"/>
    </source>
</evidence>
<dbReference type="PANTHER" id="PTHR33048">
    <property type="entry name" value="PTH11-LIKE INTEGRAL MEMBRANE PROTEIN (AFU_ORTHOLOGUE AFUA_5G11245)"/>
    <property type="match status" value="1"/>
</dbReference>
<comment type="similarity">
    <text evidence="5">Belongs to the SAT4 family.</text>
</comment>
<comment type="caution">
    <text evidence="9">The sequence shown here is derived from an EMBL/GenBank/DDBJ whole genome shotgun (WGS) entry which is preliminary data.</text>
</comment>
<keyword evidence="10" id="KW-1185">Reference proteome</keyword>
<feature type="transmembrane region" description="Helical" evidence="7">
    <location>
        <begin position="52"/>
        <end position="77"/>
    </location>
</feature>
<comment type="subcellular location">
    <subcellularLocation>
        <location evidence="1">Membrane</location>
        <topology evidence="1">Multi-pass membrane protein</topology>
    </subcellularLocation>
</comment>
<feature type="transmembrane region" description="Helical" evidence="7">
    <location>
        <begin position="97"/>
        <end position="124"/>
    </location>
</feature>
<accession>A0AAI8VXP0</accession>
<gene>
    <name evidence="9" type="ORF">KHLLAP_LOCUS13450</name>
</gene>